<sequence>MALRPFVIKTAFYLPGQQGFGKGMHGALAHLDYMGDPNRHKKPDEELLMGSAAIHAKYMTERPGVSGYFGPDPRELPDVKAVQATITDHQGPVWRAFISVTEDDAKTLGGALMTREGWEQAARAQLPKTFEQMGLDPANVDWIASVHKKEGHPHLHLLFWERDITREKGKWSDQERRAIRRGWIQELYGPERDRLGAEKSTIRQALVTTLKEKDPGWWTLKIQRDWQGRLNQLADVMPGEGRAALKFLPSETKEIALDHARWLIETVPAFHEQAARYRDIAAELAQHYSDNPDAHQQARQKAQDDLIQRVAQVVVKEAATVDRQRQWDAIRGLVDTDDRALRRDLVRLSRLPVESRAVFRDALARQLVGESASETAVRKQARALARAADWIARRDEASAKRTANAIGRALTQMVHRAERDARLTAYWLAEAQWRAKKAQADIARNTGQEIAQ</sequence>
<dbReference type="AlphaFoldDB" id="A0A7Y0L6X7"/>
<protein>
    <submittedName>
        <fullName evidence="1">Uncharacterized protein</fullName>
    </submittedName>
</protein>
<proteinExistence type="predicted"/>
<accession>A0A7Y0L6X7</accession>
<comment type="caution">
    <text evidence="1">The sequence shown here is derived from an EMBL/GenBank/DDBJ whole genome shotgun (WGS) entry which is preliminary data.</text>
</comment>
<name>A0A7Y0L6X7_9FIRM</name>
<dbReference type="Proteomes" id="UP000533476">
    <property type="component" value="Unassembled WGS sequence"/>
</dbReference>
<keyword evidence="2" id="KW-1185">Reference proteome</keyword>
<dbReference type="EMBL" id="JABBVZ010000103">
    <property type="protein sequence ID" value="NMP24355.1"/>
    <property type="molecule type" value="Genomic_DNA"/>
</dbReference>
<evidence type="ECO:0000313" key="2">
    <source>
        <dbReference type="Proteomes" id="UP000533476"/>
    </source>
</evidence>
<dbReference type="RefSeq" id="WP_169102412.1">
    <property type="nucleotide sequence ID" value="NZ_JABBVZ010000103.1"/>
</dbReference>
<evidence type="ECO:0000313" key="1">
    <source>
        <dbReference type="EMBL" id="NMP24355.1"/>
    </source>
</evidence>
<organism evidence="1 2">
    <name type="scientific">Sulfobacillus harzensis</name>
    <dbReference type="NCBI Taxonomy" id="2729629"/>
    <lineage>
        <taxon>Bacteria</taxon>
        <taxon>Bacillati</taxon>
        <taxon>Bacillota</taxon>
        <taxon>Clostridia</taxon>
        <taxon>Eubacteriales</taxon>
        <taxon>Clostridiales Family XVII. Incertae Sedis</taxon>
        <taxon>Sulfobacillus</taxon>
    </lineage>
</organism>
<dbReference type="NCBIfam" id="NF041499">
    <property type="entry name" value="MobP3"/>
    <property type="match status" value="1"/>
</dbReference>
<reference evidence="1 2" key="1">
    <citation type="submission" date="2020-04" db="EMBL/GenBank/DDBJ databases">
        <authorList>
            <person name="Zhang R."/>
            <person name="Schippers A."/>
        </authorList>
    </citation>
    <scope>NUCLEOTIDE SEQUENCE [LARGE SCALE GENOMIC DNA]</scope>
    <source>
        <strain evidence="1 2">DSM 109850</strain>
    </source>
</reference>
<gene>
    <name evidence="1" type="ORF">HIJ39_18655</name>
</gene>
<dbReference type="InterPro" id="IPR048102">
    <property type="entry name" value="MobP3"/>
</dbReference>